<sequence>MKKVVLAAAVTGTVIGLSGSAALAAGALGEFGNNCAWGLTQGQKKYTDCSIHETVGEKIYCFSKQAAKDEFMKDPDGNVQKAESFYNDN</sequence>
<proteinExistence type="predicted"/>
<evidence type="ECO:0000313" key="2">
    <source>
        <dbReference type="EMBL" id="ODR98089.1"/>
    </source>
</evidence>
<protein>
    <submittedName>
        <fullName evidence="2">Uncharacterized protein</fullName>
    </submittedName>
</protein>
<keyword evidence="3" id="KW-1185">Reference proteome</keyword>
<organism evidence="2 3">
    <name type="scientific">Methyloceanibacter methanicus</name>
    <dbReference type="NCBI Taxonomy" id="1774968"/>
    <lineage>
        <taxon>Bacteria</taxon>
        <taxon>Pseudomonadati</taxon>
        <taxon>Pseudomonadota</taxon>
        <taxon>Alphaproteobacteria</taxon>
        <taxon>Hyphomicrobiales</taxon>
        <taxon>Hyphomicrobiaceae</taxon>
        <taxon>Methyloceanibacter</taxon>
    </lineage>
</organism>
<evidence type="ECO:0000256" key="1">
    <source>
        <dbReference type="SAM" id="SignalP"/>
    </source>
</evidence>
<feature type="chain" id="PRO_5009138730" evidence="1">
    <location>
        <begin position="25"/>
        <end position="89"/>
    </location>
</feature>
<feature type="signal peptide" evidence="1">
    <location>
        <begin position="1"/>
        <end position="24"/>
    </location>
</feature>
<evidence type="ECO:0000313" key="3">
    <source>
        <dbReference type="Proteomes" id="UP000094501"/>
    </source>
</evidence>
<dbReference type="OrthoDB" id="8450167at2"/>
<gene>
    <name evidence="2" type="ORF">AUC68_11390</name>
</gene>
<comment type="caution">
    <text evidence="2">The sequence shown here is derived from an EMBL/GenBank/DDBJ whole genome shotgun (WGS) entry which is preliminary data.</text>
</comment>
<reference evidence="2 3" key="1">
    <citation type="journal article" date="2016" name="Environ. Microbiol.">
        <title>New Methyloceanibacter diversity from North Sea sediments includes methanotroph containing solely the soluble methane monooxygenase.</title>
        <authorList>
            <person name="Vekeman B."/>
            <person name="Kerckhof F.M."/>
            <person name="Cremers G."/>
            <person name="de Vos P."/>
            <person name="Vandamme P."/>
            <person name="Boon N."/>
            <person name="Op den Camp H.J."/>
            <person name="Heylen K."/>
        </authorList>
    </citation>
    <scope>NUCLEOTIDE SEQUENCE [LARGE SCALE GENOMIC DNA]</scope>
    <source>
        <strain evidence="2 3">R-67174</strain>
    </source>
</reference>
<name>A0A1E3VX55_9HYPH</name>
<keyword evidence="1" id="KW-0732">Signal</keyword>
<accession>A0A1E3VX55</accession>
<dbReference type="AlphaFoldDB" id="A0A1E3VX55"/>
<dbReference type="Proteomes" id="UP000094501">
    <property type="component" value="Unassembled WGS sequence"/>
</dbReference>
<dbReference type="EMBL" id="LPWG01000014">
    <property type="protein sequence ID" value="ODR98089.1"/>
    <property type="molecule type" value="Genomic_DNA"/>
</dbReference>
<dbReference type="RefSeq" id="WP_069438411.1">
    <property type="nucleotide sequence ID" value="NZ_LPWG01000014.1"/>
</dbReference>